<accession>A0A382SR47</accession>
<organism evidence="1">
    <name type="scientific">marine metagenome</name>
    <dbReference type="NCBI Taxonomy" id="408172"/>
    <lineage>
        <taxon>unclassified sequences</taxon>
        <taxon>metagenomes</taxon>
        <taxon>ecological metagenomes</taxon>
    </lineage>
</organism>
<feature type="non-terminal residue" evidence="1">
    <location>
        <position position="142"/>
    </location>
</feature>
<gene>
    <name evidence="1" type="ORF">METZ01_LOCUS365253</name>
</gene>
<reference evidence="1" key="1">
    <citation type="submission" date="2018-05" db="EMBL/GenBank/DDBJ databases">
        <authorList>
            <person name="Lanie J.A."/>
            <person name="Ng W.-L."/>
            <person name="Kazmierczak K.M."/>
            <person name="Andrzejewski T.M."/>
            <person name="Davidsen T.M."/>
            <person name="Wayne K.J."/>
            <person name="Tettelin H."/>
            <person name="Glass J.I."/>
            <person name="Rusch D."/>
            <person name="Podicherti R."/>
            <person name="Tsui H.-C.T."/>
            <person name="Winkler M.E."/>
        </authorList>
    </citation>
    <scope>NUCLEOTIDE SEQUENCE</scope>
</reference>
<name>A0A382SR47_9ZZZZ</name>
<dbReference type="EMBL" id="UINC01130977">
    <property type="protein sequence ID" value="SVD12399.1"/>
    <property type="molecule type" value="Genomic_DNA"/>
</dbReference>
<proteinExistence type="predicted"/>
<dbReference type="SUPFAM" id="SSF55347">
    <property type="entry name" value="Glyceraldehyde-3-phosphate dehydrogenase-like, C-terminal domain"/>
    <property type="match status" value="1"/>
</dbReference>
<dbReference type="AlphaFoldDB" id="A0A382SR47"/>
<evidence type="ECO:0008006" key="2">
    <source>
        <dbReference type="Google" id="ProtNLM"/>
    </source>
</evidence>
<evidence type="ECO:0000313" key="1">
    <source>
        <dbReference type="EMBL" id="SVD12399.1"/>
    </source>
</evidence>
<sequence>MIGEVCHFIDFASFITEAEPTRVTAVRPSTSDEDMLLTLEMTDGSAASIAYVTQGGASLPKELIEVHRSGLSGVLENFQVLELHGRSGRPKTRKGGQDKGHASQMAGWVESLKSGEPQISFRSLVATTLATFAAEESITRGN</sequence>
<dbReference type="Gene3D" id="3.30.360.10">
    <property type="entry name" value="Dihydrodipicolinate Reductase, domain 2"/>
    <property type="match status" value="1"/>
</dbReference>
<protein>
    <recommendedName>
        <fullName evidence="2">Gfo/Idh/MocA-like oxidoreductase C-terminal domain-containing protein</fullName>
    </recommendedName>
</protein>